<name>A0ABQ6PHS9_9GAMM</name>
<evidence type="ECO:0000313" key="4">
    <source>
        <dbReference type="EMBL" id="GMN90447.1"/>
    </source>
</evidence>
<dbReference type="EMBL" id="BTHG01000010">
    <property type="protein sequence ID" value="GMN90447.1"/>
    <property type="molecule type" value="Genomic_DNA"/>
</dbReference>
<gene>
    <name evidence="4" type="ORF">fsci_19350</name>
</gene>
<proteinExistence type="predicted"/>
<dbReference type="PANTHER" id="PTHR45527">
    <property type="entry name" value="NONRIBOSOMAL PEPTIDE SYNTHETASE"/>
    <property type="match status" value="1"/>
</dbReference>
<dbReference type="InterPro" id="IPR025110">
    <property type="entry name" value="AMP-bd_C"/>
</dbReference>
<accession>A0ABQ6PHS9</accession>
<dbReference type="PROSITE" id="PS50075">
    <property type="entry name" value="CARRIER"/>
    <property type="match status" value="1"/>
</dbReference>
<keyword evidence="1" id="KW-0596">Phosphopantetheine</keyword>
<keyword evidence="2" id="KW-0597">Phosphoprotein</keyword>
<feature type="domain" description="Carrier" evidence="3">
    <location>
        <begin position="558"/>
        <end position="634"/>
    </location>
</feature>
<dbReference type="PROSITE" id="PS00012">
    <property type="entry name" value="PHOSPHOPANTETHEINE"/>
    <property type="match status" value="1"/>
</dbReference>
<dbReference type="Proteomes" id="UP001628164">
    <property type="component" value="Unassembled WGS sequence"/>
</dbReference>
<dbReference type="InterPro" id="IPR045851">
    <property type="entry name" value="AMP-bd_C_sf"/>
</dbReference>
<dbReference type="Gene3D" id="3.30.300.30">
    <property type="match status" value="1"/>
</dbReference>
<dbReference type="Gene3D" id="1.10.1200.10">
    <property type="entry name" value="ACP-like"/>
    <property type="match status" value="1"/>
</dbReference>
<dbReference type="PANTHER" id="PTHR45527:SF1">
    <property type="entry name" value="FATTY ACID SYNTHASE"/>
    <property type="match status" value="1"/>
</dbReference>
<dbReference type="PROSITE" id="PS00455">
    <property type="entry name" value="AMP_BINDING"/>
    <property type="match status" value="1"/>
</dbReference>
<dbReference type="InterPro" id="IPR020459">
    <property type="entry name" value="AMP-binding"/>
</dbReference>
<dbReference type="InterPro" id="IPR020845">
    <property type="entry name" value="AMP-binding_CS"/>
</dbReference>
<dbReference type="InterPro" id="IPR006162">
    <property type="entry name" value="Ppantetheine_attach_site"/>
</dbReference>
<evidence type="ECO:0000259" key="3">
    <source>
        <dbReference type="PROSITE" id="PS50075"/>
    </source>
</evidence>
<comment type="caution">
    <text evidence="4">The sequence shown here is derived from an EMBL/GenBank/DDBJ whole genome shotgun (WGS) entry which is preliminary data.</text>
</comment>
<dbReference type="SUPFAM" id="SSF47336">
    <property type="entry name" value="ACP-like"/>
    <property type="match status" value="1"/>
</dbReference>
<reference evidence="4 5" key="1">
    <citation type="journal article" date="2024" name="Dis. Aquat. Organ.">
        <title>Francisella sciaenopsi sp. nov. isolated from diseased red drum Sciaenops ocellatus in Florida, USA.</title>
        <authorList>
            <person name="Kawahara M."/>
            <person name="Cody T.T."/>
            <person name="Yanong R.P.E."/>
            <person name="Henderson E."/>
            <person name="Yazdi Z."/>
            <person name="Soto E."/>
        </authorList>
    </citation>
    <scope>NUCLEOTIDE SEQUENCE [LARGE SCALE GENOMIC DNA]</scope>
    <source>
        <strain evidence="4 5">R22-20-7</strain>
    </source>
</reference>
<dbReference type="InterPro" id="IPR036736">
    <property type="entry name" value="ACP-like_sf"/>
</dbReference>
<sequence>MNNLSPQDYQTIVYDWNRTDKDYPKDRTIYQLFEEQVGKNPNNVALVFPSTSSGQCEDKEFTCEQLNNRSNQLARCIRKQYKKVTGQELKADTLIPLCLEKSVDIVIAILAVMKAGGAYVPMDPEYPVERFRHILADTEAKLVITQSHIEQRLKEVRDIELISIDDQDNEIVYQSEDVSNLAQYSQSNDLAYVIYTSGTTGLPKGVVIEHRQISLKIITVINDFGISKKDVIGSKINYVFDPFAREVFVALVTGARLIVFSRDDVYDFDKLIENVYKYQITYLIFVASQLELFVDYVKRVDISKLSSLRLVFNCGERLPSKLAKDFYAVIDGTQLVNQYGPSECTQYTTHYLVNKFDEVIPIGKPNSNSKLYVLDKYKQPVSVGVVGELYIGGAGLARGYLNRPELTAERFVSNPFATESDMAKGYTRLYKTGDLVRWLSDGNIEYIGRNDDQIKIRGYRIELGEIEHQLSSIEGVRQSCVLAKDKNDSKYLVGYYVLDKETTLTQEEILNRLAKVLPEYMVPSILVELEGMPLTVNGKLDRRALPESDFVNEASYVAPVTELEISLSNIFAEVLGLEKVGITDNFFRIGGNSILAIKIVSKVNTAQLNFKFDVKDIFYYQSISNLINRRLTDIEKGQLSSLTFRKGKYAYEYWDHRPRIMDYEHLTQSEQREFYNILSQMSRDVDQMMDIIGTAKGCILVCNEAGNKPPIFWVCNNWTEFSNLAKIIGDDQPLYGMRSLHTYAKDSDKYRKFQERLCLYYFNQISQLCNVYEPFVVFGNCQSGMFAESIVVHFKRILDVSPYLATLEYFPKAYDGKALLLYGYESKLNPFVNSDKDPIPMWDKIFERYEYKILPAKHGQFFKEPCIIDTSSYLSSAIDLINDS</sequence>
<dbReference type="Gene3D" id="3.40.50.980">
    <property type="match status" value="2"/>
</dbReference>
<dbReference type="PRINTS" id="PR00154">
    <property type="entry name" value="AMPBINDING"/>
</dbReference>
<dbReference type="SUPFAM" id="SSF56801">
    <property type="entry name" value="Acetyl-CoA synthetase-like"/>
    <property type="match status" value="1"/>
</dbReference>
<dbReference type="Pfam" id="PF00501">
    <property type="entry name" value="AMP-binding"/>
    <property type="match status" value="1"/>
</dbReference>
<dbReference type="CDD" id="cd05930">
    <property type="entry name" value="A_NRPS"/>
    <property type="match status" value="1"/>
</dbReference>
<dbReference type="InterPro" id="IPR009081">
    <property type="entry name" value="PP-bd_ACP"/>
</dbReference>
<dbReference type="NCBIfam" id="TIGR01733">
    <property type="entry name" value="AA-adenyl-dom"/>
    <property type="match status" value="1"/>
</dbReference>
<keyword evidence="5" id="KW-1185">Reference proteome</keyword>
<evidence type="ECO:0000313" key="5">
    <source>
        <dbReference type="Proteomes" id="UP001628164"/>
    </source>
</evidence>
<organism evidence="4 5">
    <name type="scientific">Francisella sciaenopsi</name>
    <dbReference type="NCBI Taxonomy" id="3055034"/>
    <lineage>
        <taxon>Bacteria</taxon>
        <taxon>Pseudomonadati</taxon>
        <taxon>Pseudomonadota</taxon>
        <taxon>Gammaproteobacteria</taxon>
        <taxon>Thiotrichales</taxon>
        <taxon>Francisellaceae</taxon>
        <taxon>Francisella</taxon>
    </lineage>
</organism>
<dbReference type="Pfam" id="PF13193">
    <property type="entry name" value="AMP-binding_C"/>
    <property type="match status" value="1"/>
</dbReference>
<dbReference type="RefSeq" id="WP_407878132.1">
    <property type="nucleotide sequence ID" value="NZ_BTHG01000010.1"/>
</dbReference>
<dbReference type="InterPro" id="IPR010071">
    <property type="entry name" value="AA_adenyl_dom"/>
</dbReference>
<dbReference type="InterPro" id="IPR000873">
    <property type="entry name" value="AMP-dep_synth/lig_dom"/>
</dbReference>
<evidence type="ECO:0000256" key="2">
    <source>
        <dbReference type="ARBA" id="ARBA00022553"/>
    </source>
</evidence>
<dbReference type="Pfam" id="PF00550">
    <property type="entry name" value="PP-binding"/>
    <property type="match status" value="1"/>
</dbReference>
<dbReference type="Gene3D" id="2.30.38.10">
    <property type="entry name" value="Luciferase, Domain 3"/>
    <property type="match status" value="1"/>
</dbReference>
<protein>
    <recommendedName>
        <fullName evidence="3">Carrier domain-containing protein</fullName>
    </recommendedName>
</protein>
<evidence type="ECO:0000256" key="1">
    <source>
        <dbReference type="ARBA" id="ARBA00022450"/>
    </source>
</evidence>